<evidence type="ECO:0000313" key="4">
    <source>
        <dbReference type="Proteomes" id="UP000315369"/>
    </source>
</evidence>
<protein>
    <recommendedName>
        <fullName evidence="2">YdhG-like domain-containing protein</fullName>
    </recommendedName>
</protein>
<dbReference type="Pfam" id="PF08818">
    <property type="entry name" value="DUF1801"/>
    <property type="match status" value="1"/>
</dbReference>
<comment type="caution">
    <text evidence="3">The sequence shown here is derived from an EMBL/GenBank/DDBJ whole genome shotgun (WGS) entry which is preliminary data.</text>
</comment>
<proteinExistence type="predicted"/>
<feature type="compositionally biased region" description="Basic and acidic residues" evidence="1">
    <location>
        <begin position="46"/>
        <end position="55"/>
    </location>
</feature>
<feature type="domain" description="YdhG-like" evidence="2">
    <location>
        <begin position="86"/>
        <end position="177"/>
    </location>
</feature>
<dbReference type="EMBL" id="VIFM01000001">
    <property type="protein sequence ID" value="TQF17995.1"/>
    <property type="molecule type" value="Genomic_DNA"/>
</dbReference>
<dbReference type="OrthoDB" id="7427882at2"/>
<evidence type="ECO:0000256" key="1">
    <source>
        <dbReference type="SAM" id="MobiDB-lite"/>
    </source>
</evidence>
<dbReference type="RefSeq" id="WP_141640310.1">
    <property type="nucleotide sequence ID" value="NZ_VIFM01000001.1"/>
</dbReference>
<dbReference type="Proteomes" id="UP000315369">
    <property type="component" value="Unassembled WGS sequence"/>
</dbReference>
<keyword evidence="4" id="KW-1185">Reference proteome</keyword>
<reference evidence="3 4" key="1">
    <citation type="submission" date="2019-06" db="EMBL/GenBank/DDBJ databases">
        <authorList>
            <person name="Livingstone P."/>
            <person name="Whitworth D."/>
        </authorList>
    </citation>
    <scope>NUCLEOTIDE SEQUENCE [LARGE SCALE GENOMIC DNA]</scope>
    <source>
        <strain evidence="3 4">AM401</strain>
    </source>
</reference>
<dbReference type="InterPro" id="IPR014922">
    <property type="entry name" value="YdhG-like"/>
</dbReference>
<name>A0A540X9M1_9BACT</name>
<feature type="region of interest" description="Disordered" evidence="1">
    <location>
        <begin position="1"/>
        <end position="70"/>
    </location>
</feature>
<gene>
    <name evidence="3" type="ORF">FJV41_00160</name>
</gene>
<organism evidence="3 4">
    <name type="scientific">Myxococcus llanfairpwllgwyngyllgogerychwyrndrobwllllantysiliogogogochensis</name>
    <dbReference type="NCBI Taxonomy" id="2590453"/>
    <lineage>
        <taxon>Bacteria</taxon>
        <taxon>Pseudomonadati</taxon>
        <taxon>Myxococcota</taxon>
        <taxon>Myxococcia</taxon>
        <taxon>Myxococcales</taxon>
        <taxon>Cystobacterineae</taxon>
        <taxon>Myxococcaceae</taxon>
        <taxon>Myxococcus</taxon>
    </lineage>
</organism>
<evidence type="ECO:0000259" key="2">
    <source>
        <dbReference type="Pfam" id="PF08818"/>
    </source>
</evidence>
<dbReference type="Gene3D" id="3.90.1150.200">
    <property type="match status" value="1"/>
</dbReference>
<sequence>MATAKKSAPRKAAMKNSTSKTATSKKHEAPKKVAPPKKAPTARKSSSKDRSERPVPKLAPAQVTPQTSSAQGSAVDAFVARMEGWQQDIVRPLAALIAKEAPGASAYIKWGHPVWDHAGPFALVKAAKAHVTLGFWRGGQMRDADGILEGDSDGMRYVRIQSGQRLPASLAALVHEALALNQKHGDPLKR</sequence>
<accession>A0A540X9M1</accession>
<dbReference type="AlphaFoldDB" id="A0A540X9M1"/>
<dbReference type="SUPFAM" id="SSF159888">
    <property type="entry name" value="YdhG-like"/>
    <property type="match status" value="1"/>
</dbReference>
<evidence type="ECO:0000313" key="3">
    <source>
        <dbReference type="EMBL" id="TQF17995.1"/>
    </source>
</evidence>